<accession>A0A382EPU5</accession>
<proteinExistence type="predicted"/>
<feature type="non-terminal residue" evidence="1">
    <location>
        <position position="92"/>
    </location>
</feature>
<sequence>MRGLRRVIASFVFGVLTVGAYSASAAELKIGFVYPSPVGDVGWAHELDNGRKAIEAAFGDRVETVVAENIPEGPDASRIMNQMASTGAKMIM</sequence>
<dbReference type="PANTHER" id="PTHR43208">
    <property type="entry name" value="ABC TRANSPORTER SUBSTRATE-BINDING PROTEIN"/>
    <property type="match status" value="1"/>
</dbReference>
<organism evidence="1">
    <name type="scientific">marine metagenome</name>
    <dbReference type="NCBI Taxonomy" id="408172"/>
    <lineage>
        <taxon>unclassified sequences</taxon>
        <taxon>metagenomes</taxon>
        <taxon>ecological metagenomes</taxon>
    </lineage>
</organism>
<evidence type="ECO:0008006" key="2">
    <source>
        <dbReference type="Google" id="ProtNLM"/>
    </source>
</evidence>
<dbReference type="PANTHER" id="PTHR43208:SF1">
    <property type="entry name" value="ABC TRANSPORTER SUBSTRATE-BINDING PROTEIN"/>
    <property type="match status" value="1"/>
</dbReference>
<gene>
    <name evidence="1" type="ORF">METZ01_LOCUS205614</name>
</gene>
<dbReference type="EMBL" id="UINC01045696">
    <property type="protein sequence ID" value="SVB52760.1"/>
    <property type="molecule type" value="Genomic_DNA"/>
</dbReference>
<protein>
    <recommendedName>
        <fullName evidence="2">Leucine-binding protein domain-containing protein</fullName>
    </recommendedName>
</protein>
<dbReference type="AlphaFoldDB" id="A0A382EPU5"/>
<reference evidence="1" key="1">
    <citation type="submission" date="2018-05" db="EMBL/GenBank/DDBJ databases">
        <authorList>
            <person name="Lanie J.A."/>
            <person name="Ng W.-L."/>
            <person name="Kazmierczak K.M."/>
            <person name="Andrzejewski T.M."/>
            <person name="Davidsen T.M."/>
            <person name="Wayne K.J."/>
            <person name="Tettelin H."/>
            <person name="Glass J.I."/>
            <person name="Rusch D."/>
            <person name="Podicherti R."/>
            <person name="Tsui H.-C.T."/>
            <person name="Winkler M.E."/>
        </authorList>
    </citation>
    <scope>NUCLEOTIDE SEQUENCE</scope>
</reference>
<dbReference type="Gene3D" id="3.40.50.2300">
    <property type="match status" value="1"/>
</dbReference>
<evidence type="ECO:0000313" key="1">
    <source>
        <dbReference type="EMBL" id="SVB52760.1"/>
    </source>
</evidence>
<name>A0A382EPU5_9ZZZZ</name>
<dbReference type="InterPro" id="IPR052910">
    <property type="entry name" value="ABC-Purine-Binding"/>
</dbReference>